<dbReference type="RefSeq" id="WP_153390260.1">
    <property type="nucleotide sequence ID" value="NZ_BAAAIK010000008.1"/>
</dbReference>
<dbReference type="Proteomes" id="UP000319516">
    <property type="component" value="Unassembled WGS sequence"/>
</dbReference>
<feature type="region of interest" description="Disordered" evidence="5">
    <location>
        <begin position="1"/>
        <end position="36"/>
    </location>
</feature>
<dbReference type="Pfam" id="PF08327">
    <property type="entry name" value="AHSA1"/>
    <property type="match status" value="1"/>
</dbReference>
<reference evidence="7 8" key="1">
    <citation type="submission" date="2019-06" db="EMBL/GenBank/DDBJ databases">
        <title>Sequencing the genomes of 1000 actinobacteria strains.</title>
        <authorList>
            <person name="Klenk H.-P."/>
        </authorList>
    </citation>
    <scope>NUCLEOTIDE SEQUENCE [LARGE SCALE GENOMIC DNA]</scope>
    <source>
        <strain evidence="7 8">DSM 12335</strain>
    </source>
</reference>
<proteinExistence type="inferred from homology"/>
<comment type="caution">
    <text evidence="7">The sequence shown here is derived from an EMBL/GenBank/DDBJ whole genome shotgun (WGS) entry which is preliminary data.</text>
</comment>
<keyword evidence="7" id="KW-0223">Dioxygenase</keyword>
<dbReference type="InterPro" id="IPR029068">
    <property type="entry name" value="Glyas_Bleomycin-R_OHBP_Dase"/>
</dbReference>
<dbReference type="GO" id="GO:0046677">
    <property type="term" value="P:response to antibiotic"/>
    <property type="evidence" value="ECO:0007669"/>
    <property type="project" value="UniProtKB-KW"/>
</dbReference>
<dbReference type="Gene3D" id="3.30.530.20">
    <property type="match status" value="1"/>
</dbReference>
<dbReference type="CDD" id="cd08349">
    <property type="entry name" value="BLMA_like"/>
    <property type="match status" value="1"/>
</dbReference>
<dbReference type="Gene3D" id="3.10.180.10">
    <property type="entry name" value="2,3-Dihydroxybiphenyl 1,2-Dioxygenase, domain 1"/>
    <property type="match status" value="1"/>
</dbReference>
<evidence type="ECO:0000313" key="7">
    <source>
        <dbReference type="EMBL" id="TQL49135.1"/>
    </source>
</evidence>
<dbReference type="GO" id="GO:0016829">
    <property type="term" value="F:lyase activity"/>
    <property type="evidence" value="ECO:0007669"/>
    <property type="project" value="UniProtKB-KW"/>
</dbReference>
<dbReference type="InterPro" id="IPR000335">
    <property type="entry name" value="Bleomycin-R"/>
</dbReference>
<dbReference type="InterPro" id="IPR037523">
    <property type="entry name" value="VOC_core"/>
</dbReference>
<gene>
    <name evidence="7" type="ORF">FB467_0200</name>
</gene>
<dbReference type="SUPFAM" id="SSF54593">
    <property type="entry name" value="Glyoxalase/Bleomycin resistance protein/Dihydroxybiphenyl dioxygenase"/>
    <property type="match status" value="1"/>
</dbReference>
<keyword evidence="7" id="KW-0560">Oxidoreductase</keyword>
<keyword evidence="7" id="KW-0456">Lyase</keyword>
<dbReference type="EMBL" id="VFOP01000001">
    <property type="protein sequence ID" value="TQL49135.1"/>
    <property type="molecule type" value="Genomic_DNA"/>
</dbReference>
<comment type="similarity">
    <text evidence="2">Belongs to the bleomycin resistance protein family.</text>
</comment>
<keyword evidence="8" id="KW-1185">Reference proteome</keyword>
<evidence type="ECO:0000313" key="8">
    <source>
        <dbReference type="Proteomes" id="UP000319516"/>
    </source>
</evidence>
<evidence type="ECO:0000256" key="3">
    <source>
        <dbReference type="ARBA" id="ARBA00021572"/>
    </source>
</evidence>
<dbReference type="GO" id="GO:0051213">
    <property type="term" value="F:dioxygenase activity"/>
    <property type="evidence" value="ECO:0007669"/>
    <property type="project" value="UniProtKB-KW"/>
</dbReference>
<keyword evidence="4" id="KW-0046">Antibiotic resistance</keyword>
<feature type="domain" description="VOC" evidence="6">
    <location>
        <begin position="28"/>
        <end position="146"/>
    </location>
</feature>
<evidence type="ECO:0000256" key="2">
    <source>
        <dbReference type="ARBA" id="ARBA00011051"/>
    </source>
</evidence>
<dbReference type="InterPro" id="IPR013538">
    <property type="entry name" value="ASHA1/2-like_C"/>
</dbReference>
<dbReference type="AlphaFoldDB" id="A0A542YM24"/>
<evidence type="ECO:0000259" key="6">
    <source>
        <dbReference type="PROSITE" id="PS51819"/>
    </source>
</evidence>
<evidence type="ECO:0000256" key="5">
    <source>
        <dbReference type="SAM" id="MobiDB-lite"/>
    </source>
</evidence>
<protein>
    <recommendedName>
        <fullName evidence="3">Bleomycin resistance protein</fullName>
    </recommendedName>
</protein>
<name>A0A542YM24_9MICO</name>
<accession>A0A542YM24</accession>
<organism evidence="7 8">
    <name type="scientific">Ornithinicoccus hortensis</name>
    <dbReference type="NCBI Taxonomy" id="82346"/>
    <lineage>
        <taxon>Bacteria</taxon>
        <taxon>Bacillati</taxon>
        <taxon>Actinomycetota</taxon>
        <taxon>Actinomycetes</taxon>
        <taxon>Micrococcales</taxon>
        <taxon>Intrasporangiaceae</taxon>
        <taxon>Ornithinicoccus</taxon>
    </lineage>
</organism>
<sequence length="289" mass="31879">MVTQTAAGEPADEQRPRSNPRNSPGSDPEESVPVLRISDPDRALTFYRDYLGFRQDWEHRFAPDLPLYTQLSRGGAKLHLSEHVGDASPAGAVLFTVRDVRALHAELQGRQPEEAAGGHPRVEQQDWGLTLTVQDPFDNRLTFHQPPDGPAPIRHRLELGCSSAHAFGVFTGRIGRWWDPAYSPDPDSFTGADIEPWVGGQVTMTSTSAAPYRWGTVTLWEPGRAYAQTFTLAQDPEHPSAVGVRFEPTATGCVVDFEHGGWTTDNAGSREKFTDWPHLLERFADLAGG</sequence>
<evidence type="ECO:0000256" key="4">
    <source>
        <dbReference type="ARBA" id="ARBA00023251"/>
    </source>
</evidence>
<dbReference type="InterPro" id="IPR023393">
    <property type="entry name" value="START-like_dom_sf"/>
</dbReference>
<dbReference type="SUPFAM" id="SSF55961">
    <property type="entry name" value="Bet v1-like"/>
    <property type="match status" value="1"/>
</dbReference>
<evidence type="ECO:0000256" key="1">
    <source>
        <dbReference type="ARBA" id="ARBA00006817"/>
    </source>
</evidence>
<dbReference type="Pfam" id="PF19581">
    <property type="entry name" value="Glyoxalase_7"/>
    <property type="match status" value="1"/>
</dbReference>
<dbReference type="PROSITE" id="PS51819">
    <property type="entry name" value="VOC"/>
    <property type="match status" value="1"/>
</dbReference>
<comment type="similarity">
    <text evidence="1">Belongs to the AHA1 family.</text>
</comment>